<gene>
    <name evidence="2" type="ORF">E2L05_16340</name>
</gene>
<comment type="caution">
    <text evidence="2">The sequence shown here is derived from an EMBL/GenBank/DDBJ whole genome shotgun (WGS) entry which is preliminary data.</text>
</comment>
<dbReference type="PANTHER" id="PTHR38731">
    <property type="entry name" value="LIPL45-RELATED LIPOPROTEIN-RELATED"/>
    <property type="match status" value="1"/>
</dbReference>
<dbReference type="Proteomes" id="UP000294562">
    <property type="component" value="Unassembled WGS sequence"/>
</dbReference>
<dbReference type="PANTHER" id="PTHR38731:SF1">
    <property type="entry name" value="FECR PROTEIN DOMAIN-CONTAINING PROTEIN"/>
    <property type="match status" value="1"/>
</dbReference>
<evidence type="ECO:0000313" key="2">
    <source>
        <dbReference type="EMBL" id="TDL85130.1"/>
    </source>
</evidence>
<dbReference type="EMBL" id="SMZO01000050">
    <property type="protein sequence ID" value="TDL85130.1"/>
    <property type="molecule type" value="Genomic_DNA"/>
</dbReference>
<proteinExistence type="predicted"/>
<feature type="domain" description="FecR protein" evidence="1">
    <location>
        <begin position="98"/>
        <end position="193"/>
    </location>
</feature>
<evidence type="ECO:0000259" key="1">
    <source>
        <dbReference type="Pfam" id="PF04773"/>
    </source>
</evidence>
<reference evidence="2 3" key="1">
    <citation type="submission" date="2019-03" db="EMBL/GenBank/DDBJ databases">
        <title>Rhodobacteraceae bacterium SM1902, a new member of the family Rhodobacteraceae isolated from Yantai.</title>
        <authorList>
            <person name="Sun Y."/>
        </authorList>
    </citation>
    <scope>NUCLEOTIDE SEQUENCE [LARGE SCALE GENOMIC DNA]</scope>
    <source>
        <strain evidence="2 3">SM1902</strain>
    </source>
</reference>
<sequence length="240" mass="24969">MQRTCIDAMPLLRQNMGMKHEHTGNFYVRSVPLRGTALHIAAGVIAFGAAFTGGTHAVHAQPAEACVVHRVDGDATISARGAGSHVATPGLGIGRNATLSTGADTRVTLTCPDGLEVVLGPDSTLTVSGLLDGAERPFGLRLMDGIAGFLFGKTGGDGVQVRTPSAVAAVRSTEWAMRVQDRATAVFARDGFVFVGASDQTVMLKPGDGIDVTNTGEPGSIKQWGQGRIDMFATLLGPDW</sequence>
<organism evidence="2 3">
    <name type="scientific">Meridianimarinicoccus aquatilis</name>
    <dbReference type="NCBI Taxonomy" id="2552766"/>
    <lineage>
        <taxon>Bacteria</taxon>
        <taxon>Pseudomonadati</taxon>
        <taxon>Pseudomonadota</taxon>
        <taxon>Alphaproteobacteria</taxon>
        <taxon>Rhodobacterales</taxon>
        <taxon>Paracoccaceae</taxon>
        <taxon>Meridianimarinicoccus</taxon>
    </lineage>
</organism>
<accession>A0A4R6AM98</accession>
<dbReference type="Gene3D" id="2.60.120.1440">
    <property type="match status" value="1"/>
</dbReference>
<protein>
    <recommendedName>
        <fullName evidence="1">FecR protein domain-containing protein</fullName>
    </recommendedName>
</protein>
<dbReference type="InterPro" id="IPR006860">
    <property type="entry name" value="FecR"/>
</dbReference>
<dbReference type="Pfam" id="PF04773">
    <property type="entry name" value="FecR"/>
    <property type="match status" value="1"/>
</dbReference>
<evidence type="ECO:0000313" key="3">
    <source>
        <dbReference type="Proteomes" id="UP000294562"/>
    </source>
</evidence>
<dbReference type="OrthoDB" id="7705200at2"/>
<keyword evidence="3" id="KW-1185">Reference proteome</keyword>
<dbReference type="AlphaFoldDB" id="A0A4R6AM98"/>
<name>A0A4R6AM98_9RHOB</name>